<evidence type="ECO:0000313" key="2">
    <source>
        <dbReference type="Proteomes" id="UP001165586"/>
    </source>
</evidence>
<gene>
    <name evidence="1" type="ORF">N1032_22910</name>
</gene>
<reference evidence="1" key="1">
    <citation type="submission" date="2022-08" db="EMBL/GenBank/DDBJ databases">
        <authorList>
            <person name="Deng Y."/>
            <person name="Han X.-F."/>
            <person name="Zhang Y.-Q."/>
        </authorList>
    </citation>
    <scope>NUCLEOTIDE SEQUENCE</scope>
    <source>
        <strain evidence="1">CPCC 203386</strain>
    </source>
</reference>
<dbReference type="Proteomes" id="UP001165586">
    <property type="component" value="Unassembled WGS sequence"/>
</dbReference>
<name>A0ABT2H9H5_9MICO</name>
<comment type="caution">
    <text evidence="1">The sequence shown here is derived from an EMBL/GenBank/DDBJ whole genome shotgun (WGS) entry which is preliminary data.</text>
</comment>
<protein>
    <submittedName>
        <fullName evidence="1">Uncharacterized protein</fullName>
    </submittedName>
</protein>
<organism evidence="1 2">
    <name type="scientific">Herbiconiux daphne</name>
    <dbReference type="NCBI Taxonomy" id="2970914"/>
    <lineage>
        <taxon>Bacteria</taxon>
        <taxon>Bacillati</taxon>
        <taxon>Actinomycetota</taxon>
        <taxon>Actinomycetes</taxon>
        <taxon>Micrococcales</taxon>
        <taxon>Microbacteriaceae</taxon>
        <taxon>Herbiconiux</taxon>
    </lineage>
</organism>
<dbReference type="EMBL" id="JANLCJ010000066">
    <property type="protein sequence ID" value="MCS5736582.1"/>
    <property type="molecule type" value="Genomic_DNA"/>
</dbReference>
<evidence type="ECO:0000313" key="1">
    <source>
        <dbReference type="EMBL" id="MCS5736582.1"/>
    </source>
</evidence>
<accession>A0ABT2H9H5</accession>
<sequence>MKNIVIGKQFELPSTGMGNLGERLKFYGDTLSDITDKYDKRHKELTRNHYPSTVAVDDNQRHFISMMSTNLPELKWFPTKFKTKES</sequence>
<dbReference type="RefSeq" id="WP_259542622.1">
    <property type="nucleotide sequence ID" value="NZ_JANLCJ010000066.1"/>
</dbReference>
<keyword evidence="2" id="KW-1185">Reference proteome</keyword>
<proteinExistence type="predicted"/>